<organism evidence="2">
    <name type="scientific">Lygus hesperus</name>
    <name type="common">Western plant bug</name>
    <dbReference type="NCBI Taxonomy" id="30085"/>
    <lineage>
        <taxon>Eukaryota</taxon>
        <taxon>Metazoa</taxon>
        <taxon>Ecdysozoa</taxon>
        <taxon>Arthropoda</taxon>
        <taxon>Hexapoda</taxon>
        <taxon>Insecta</taxon>
        <taxon>Pterygota</taxon>
        <taxon>Neoptera</taxon>
        <taxon>Paraneoptera</taxon>
        <taxon>Hemiptera</taxon>
        <taxon>Heteroptera</taxon>
        <taxon>Panheteroptera</taxon>
        <taxon>Cimicomorpha</taxon>
        <taxon>Miridae</taxon>
        <taxon>Mirini</taxon>
        <taxon>Lygus</taxon>
    </lineage>
</organism>
<gene>
    <name evidence="2" type="primary">pyrG_12</name>
    <name evidence="2" type="ORF">CM83_105299</name>
</gene>
<feature type="non-terminal residue" evidence="2">
    <location>
        <position position="115"/>
    </location>
</feature>
<protein>
    <submittedName>
        <fullName evidence="2">CTP synthase</fullName>
    </submittedName>
</protein>
<dbReference type="EMBL" id="GBHO01016828">
    <property type="protein sequence ID" value="JAG26776.1"/>
    <property type="molecule type" value="Transcribed_RNA"/>
</dbReference>
<sequence>QNKPKDYHHSTKFLIPPDIYRKYPGKHKHFHHVKTPEGQQVIEESEEDDPNFDPNTLTDKDHEEAFKTYDEEEIAVDVNYDDSDRPKSRGASGSTRKPTPRVHKNKGKDFRSKHL</sequence>
<dbReference type="AlphaFoldDB" id="A0A0A9Y558"/>
<accession>A0A0A9Y558</accession>
<feature type="compositionally biased region" description="Acidic residues" evidence="1">
    <location>
        <begin position="70"/>
        <end position="81"/>
    </location>
</feature>
<reference evidence="2" key="1">
    <citation type="journal article" date="2014" name="PLoS ONE">
        <title>Transcriptome-Based Identification of ABC Transporters in the Western Tarnished Plant Bug Lygus hesperus.</title>
        <authorList>
            <person name="Hull J.J."/>
            <person name="Chaney K."/>
            <person name="Geib S.M."/>
            <person name="Fabrick J.A."/>
            <person name="Brent C.S."/>
            <person name="Walsh D."/>
            <person name="Lavine L.C."/>
        </authorList>
    </citation>
    <scope>NUCLEOTIDE SEQUENCE</scope>
</reference>
<feature type="region of interest" description="Disordered" evidence="1">
    <location>
        <begin position="29"/>
        <end position="115"/>
    </location>
</feature>
<feature type="compositionally biased region" description="Basic and acidic residues" evidence="1">
    <location>
        <begin position="58"/>
        <end position="69"/>
    </location>
</feature>
<evidence type="ECO:0000256" key="1">
    <source>
        <dbReference type="SAM" id="MobiDB-lite"/>
    </source>
</evidence>
<feature type="non-terminal residue" evidence="2">
    <location>
        <position position="1"/>
    </location>
</feature>
<reference evidence="2" key="2">
    <citation type="submission" date="2014-07" db="EMBL/GenBank/DDBJ databases">
        <authorList>
            <person name="Hull J."/>
        </authorList>
    </citation>
    <scope>NUCLEOTIDE SEQUENCE</scope>
</reference>
<proteinExistence type="predicted"/>
<name>A0A0A9Y558_LYGHE</name>
<evidence type="ECO:0000313" key="2">
    <source>
        <dbReference type="EMBL" id="JAG26776.1"/>
    </source>
</evidence>